<sequence>KRTKEVSAQSLEKLWRQGSQIFAIRVDKLEGVDVEHIHKGEIDEFLQQFEEVKADPKNLPPRREFDHRITMLDETKSVHVPPYRYAHFQKTEIEKQVREMLESGLIRHSTSPLSSPYSLPRKRMGRGAQEEEVQDYDVYGGLLLYKGRVYVSKIDHLRLELVQYFHEAKIGGHSGVYRTWSRLSNTFYWPEVKNDVREFVTKCDVCQGVKSNSRKLGGLLQPLPVPERIWKVITMDFIEGLPMSNGFNGIMVVVD</sequence>
<dbReference type="InterPro" id="IPR050951">
    <property type="entry name" value="Retrovirus_Pol_polyprotein"/>
</dbReference>
<gene>
    <name evidence="2" type="ORF">SHERM_11338</name>
</gene>
<name>A0A9N7MG31_STRHE</name>
<feature type="domain" description="Integrase zinc-binding" evidence="1">
    <location>
        <begin position="156"/>
        <end position="211"/>
    </location>
</feature>
<dbReference type="Pfam" id="PF17921">
    <property type="entry name" value="Integrase_H2C2"/>
    <property type="match status" value="1"/>
</dbReference>
<protein>
    <recommendedName>
        <fullName evidence="1">Integrase zinc-binding domain-containing protein</fullName>
    </recommendedName>
</protein>
<dbReference type="OrthoDB" id="1000393at2759"/>
<reference evidence="2" key="1">
    <citation type="submission" date="2019-12" db="EMBL/GenBank/DDBJ databases">
        <authorList>
            <person name="Scholes J."/>
        </authorList>
    </citation>
    <scope>NUCLEOTIDE SEQUENCE</scope>
</reference>
<dbReference type="AlphaFoldDB" id="A0A9N7MG31"/>
<keyword evidence="3" id="KW-1185">Reference proteome</keyword>
<dbReference type="PANTHER" id="PTHR37984">
    <property type="entry name" value="PROTEIN CBG26694"/>
    <property type="match status" value="1"/>
</dbReference>
<dbReference type="InterPro" id="IPR043502">
    <property type="entry name" value="DNA/RNA_pol_sf"/>
</dbReference>
<feature type="non-terminal residue" evidence="2">
    <location>
        <position position="255"/>
    </location>
</feature>
<evidence type="ECO:0000259" key="1">
    <source>
        <dbReference type="Pfam" id="PF17921"/>
    </source>
</evidence>
<organism evidence="2 3">
    <name type="scientific">Striga hermonthica</name>
    <name type="common">Purple witchweed</name>
    <name type="synonym">Buchnera hermonthica</name>
    <dbReference type="NCBI Taxonomy" id="68872"/>
    <lineage>
        <taxon>Eukaryota</taxon>
        <taxon>Viridiplantae</taxon>
        <taxon>Streptophyta</taxon>
        <taxon>Embryophyta</taxon>
        <taxon>Tracheophyta</taxon>
        <taxon>Spermatophyta</taxon>
        <taxon>Magnoliopsida</taxon>
        <taxon>eudicotyledons</taxon>
        <taxon>Gunneridae</taxon>
        <taxon>Pentapetalae</taxon>
        <taxon>asterids</taxon>
        <taxon>lamiids</taxon>
        <taxon>Lamiales</taxon>
        <taxon>Orobanchaceae</taxon>
        <taxon>Buchnereae</taxon>
        <taxon>Striga</taxon>
    </lineage>
</organism>
<evidence type="ECO:0000313" key="3">
    <source>
        <dbReference type="Proteomes" id="UP001153555"/>
    </source>
</evidence>
<dbReference type="PANTHER" id="PTHR37984:SF15">
    <property type="entry name" value="INTEGRASE CATALYTIC DOMAIN-CONTAINING PROTEIN"/>
    <property type="match status" value="1"/>
</dbReference>
<dbReference type="Proteomes" id="UP001153555">
    <property type="component" value="Unassembled WGS sequence"/>
</dbReference>
<dbReference type="FunFam" id="1.10.340.70:FF:000001">
    <property type="entry name" value="Retrovirus-related Pol polyprotein from transposon gypsy-like Protein"/>
    <property type="match status" value="1"/>
</dbReference>
<accession>A0A9N7MG31</accession>
<feature type="non-terminal residue" evidence="2">
    <location>
        <position position="1"/>
    </location>
</feature>
<comment type="caution">
    <text evidence="2">The sequence shown here is derived from an EMBL/GenBank/DDBJ whole genome shotgun (WGS) entry which is preliminary data.</text>
</comment>
<dbReference type="Gene3D" id="1.10.340.70">
    <property type="match status" value="1"/>
</dbReference>
<evidence type="ECO:0000313" key="2">
    <source>
        <dbReference type="EMBL" id="CAA0809137.1"/>
    </source>
</evidence>
<proteinExistence type="predicted"/>
<dbReference type="EMBL" id="CACSLK010003174">
    <property type="protein sequence ID" value="CAA0809137.1"/>
    <property type="molecule type" value="Genomic_DNA"/>
</dbReference>
<dbReference type="InterPro" id="IPR041588">
    <property type="entry name" value="Integrase_H2C2"/>
</dbReference>
<dbReference type="SUPFAM" id="SSF56672">
    <property type="entry name" value="DNA/RNA polymerases"/>
    <property type="match status" value="1"/>
</dbReference>